<protein>
    <submittedName>
        <fullName evidence="2">Homology to phage-tail assembly proteins</fullName>
    </submittedName>
</protein>
<dbReference type="AlphaFoldDB" id="A0A484S6Z5"/>
<gene>
    <name evidence="1" type="ORF">ANK1_2793</name>
    <name evidence="2" type="ORF">ANK2_2794</name>
</gene>
<reference evidence="2" key="1">
    <citation type="submission" date="2019-03" db="EMBL/GenBank/DDBJ databases">
        <authorList>
            <person name="Danneels B."/>
        </authorList>
    </citation>
    <scope>NUCLEOTIDE SEQUENCE</scope>
</reference>
<evidence type="ECO:0000313" key="1">
    <source>
        <dbReference type="EMBL" id="VFR39610.1"/>
    </source>
</evidence>
<sequence>MMTRRAQLIALAAAVLLAAYLAWTVQGWRMGEALAEERRRHAVTRTVHAAAAETAQRRERDEEKRRFAAMETLRHEADLALAAAVQRERDAGAVRLREALADYTARHRARSSPAPAQPGAPAGDPIGLLAVVLGDLDDMAGLYAAQADRARIAGLTCERAYDALTAGKVATP</sequence>
<dbReference type="EMBL" id="CAADIF010000002">
    <property type="protein sequence ID" value="VFR58384.1"/>
    <property type="molecule type" value="Genomic_DNA"/>
</dbReference>
<accession>A0A484S6Z5</accession>
<dbReference type="InterPro" id="IPR019659">
    <property type="entry name" value="DUF2514"/>
</dbReference>
<name>A0A484S6Z5_9ZZZZ</name>
<evidence type="ECO:0000313" key="2">
    <source>
        <dbReference type="EMBL" id="VFR58384.1"/>
    </source>
</evidence>
<dbReference type="Pfam" id="PF10721">
    <property type="entry name" value="DUF2514"/>
    <property type="match status" value="1"/>
</dbReference>
<proteinExistence type="predicted"/>
<organism evidence="2">
    <name type="scientific">plant metagenome</name>
    <dbReference type="NCBI Taxonomy" id="1297885"/>
    <lineage>
        <taxon>unclassified sequences</taxon>
        <taxon>metagenomes</taxon>
        <taxon>organismal metagenomes</taxon>
    </lineage>
</organism>
<dbReference type="EMBL" id="CAADIA010000013">
    <property type="protein sequence ID" value="VFR39610.1"/>
    <property type="molecule type" value="Genomic_DNA"/>
</dbReference>